<evidence type="ECO:0000256" key="6">
    <source>
        <dbReference type="ARBA" id="ARBA00049258"/>
    </source>
</evidence>
<comment type="subunit">
    <text evidence="7">Homotetramer.</text>
</comment>
<evidence type="ECO:0000256" key="9">
    <source>
        <dbReference type="PIRSR" id="PIRSR000102-3"/>
    </source>
</evidence>
<keyword evidence="7" id="KW-0021">Allosteric enzyme</keyword>
<dbReference type="Pfam" id="PF02866">
    <property type="entry name" value="Ldh_1_C"/>
    <property type="match status" value="1"/>
</dbReference>
<dbReference type="Gene3D" id="3.40.50.720">
    <property type="entry name" value="NAD(P)-binding Rossmann-like Domain"/>
    <property type="match status" value="1"/>
</dbReference>
<dbReference type="GO" id="GO:0006096">
    <property type="term" value="P:glycolytic process"/>
    <property type="evidence" value="ECO:0007669"/>
    <property type="project" value="UniProtKB-UniRule"/>
</dbReference>
<dbReference type="InterPro" id="IPR018177">
    <property type="entry name" value="L-lactate_DH_AS"/>
</dbReference>
<feature type="binding site" evidence="7">
    <location>
        <position position="101"/>
    </location>
    <ligand>
        <name>NAD(+)</name>
        <dbReference type="ChEBI" id="CHEBI:57540"/>
    </ligand>
</feature>
<dbReference type="SUPFAM" id="SSF56327">
    <property type="entry name" value="LDH C-terminal domain-like"/>
    <property type="match status" value="1"/>
</dbReference>
<dbReference type="InterPro" id="IPR001557">
    <property type="entry name" value="L-lactate/malate_DH"/>
</dbReference>
<dbReference type="PROSITE" id="PS00064">
    <property type="entry name" value="L_LDH"/>
    <property type="match status" value="1"/>
</dbReference>
<dbReference type="PANTHER" id="PTHR43128:SF16">
    <property type="entry name" value="L-LACTATE DEHYDROGENASE"/>
    <property type="match status" value="1"/>
</dbReference>
<dbReference type="HAMAP" id="MF_00488">
    <property type="entry name" value="Lactate_dehydrog"/>
    <property type="match status" value="1"/>
</dbReference>
<evidence type="ECO:0000256" key="1">
    <source>
        <dbReference type="ARBA" id="ARBA00004843"/>
    </source>
</evidence>
<feature type="domain" description="Lactate/malate dehydrogenase C-terminal" evidence="11">
    <location>
        <begin position="145"/>
        <end position="283"/>
    </location>
</feature>
<proteinExistence type="inferred from homology"/>
<protein>
    <recommendedName>
        <fullName evidence="3 7">L-lactate dehydrogenase</fullName>
        <shortName evidence="7">L-LDH</shortName>
        <ecNumber evidence="3 7">1.1.1.27</ecNumber>
    </recommendedName>
</protein>
<keyword evidence="4 7" id="KW-0560">Oxidoreductase</keyword>
<feature type="binding site" evidence="7">
    <location>
        <position position="14"/>
    </location>
    <ligand>
        <name>NAD(+)</name>
        <dbReference type="ChEBI" id="CHEBI:57540"/>
    </ligand>
</feature>
<feature type="binding site" evidence="7">
    <location>
        <position position="153"/>
    </location>
    <ligand>
        <name>beta-D-fructose 1,6-bisphosphate</name>
        <dbReference type="ChEBI" id="CHEBI:32966"/>
        <note>allosteric activator</note>
    </ligand>
</feature>
<feature type="binding site" evidence="7 9">
    <location>
        <begin position="118"/>
        <end position="120"/>
    </location>
    <ligand>
        <name>NAD(+)</name>
        <dbReference type="ChEBI" id="CHEBI:57540"/>
    </ligand>
</feature>
<comment type="pathway">
    <text evidence="1 7">Fermentation; pyruvate fermentation to lactate; (S)-lactate from pyruvate: step 1/1.</text>
</comment>
<dbReference type="EMBL" id="FTMS01000003">
    <property type="protein sequence ID" value="SIQ08718.1"/>
    <property type="molecule type" value="Genomic_DNA"/>
</dbReference>
<comment type="similarity">
    <text evidence="2 7">Belongs to the LDH/MDH superfamily. LDH family.</text>
</comment>
<feature type="binding site" evidence="9">
    <location>
        <begin position="10"/>
        <end position="15"/>
    </location>
    <ligand>
        <name>NAD(+)</name>
        <dbReference type="ChEBI" id="CHEBI:57540"/>
    </ligand>
</feature>
<feature type="binding site" evidence="9">
    <location>
        <position position="95"/>
    </location>
    <ligand>
        <name>NAD(+)</name>
        <dbReference type="ChEBI" id="CHEBI:57540"/>
    </ligand>
</feature>
<evidence type="ECO:0000313" key="13">
    <source>
        <dbReference type="Proteomes" id="UP000186400"/>
    </source>
</evidence>
<dbReference type="OrthoDB" id="9802969at2"/>
<feature type="binding site" evidence="7">
    <location>
        <position position="168"/>
    </location>
    <ligand>
        <name>beta-D-fructose 1,6-bisphosphate</name>
        <dbReference type="ChEBI" id="CHEBI:32966"/>
        <note>allosteric activator</note>
    </ligand>
</feature>
<dbReference type="Proteomes" id="UP000186400">
    <property type="component" value="Unassembled WGS sequence"/>
</dbReference>
<keyword evidence="7" id="KW-0963">Cytoplasm</keyword>
<reference evidence="12 13" key="1">
    <citation type="submission" date="2017-01" db="EMBL/GenBank/DDBJ databases">
        <authorList>
            <person name="Mah S.A."/>
            <person name="Swanson W.J."/>
            <person name="Moy G.W."/>
            <person name="Vacquier V.D."/>
        </authorList>
    </citation>
    <scope>NUCLEOTIDE SEQUENCE [LARGE SCALE GENOMIC DNA]</scope>
    <source>
        <strain evidence="12 13">ASpG1</strain>
    </source>
</reference>
<feature type="binding site" evidence="7">
    <location>
        <begin position="148"/>
        <end position="151"/>
    </location>
    <ligand>
        <name>substrate</name>
    </ligand>
</feature>
<dbReference type="PIRSF" id="PIRSF000102">
    <property type="entry name" value="Lac_mal_DH"/>
    <property type="match status" value="1"/>
</dbReference>
<dbReference type="InterPro" id="IPR011304">
    <property type="entry name" value="L-lactate_DH"/>
</dbReference>
<dbReference type="PRINTS" id="PR00086">
    <property type="entry name" value="LLDHDRGNASE"/>
</dbReference>
<evidence type="ECO:0000259" key="10">
    <source>
        <dbReference type="Pfam" id="PF00056"/>
    </source>
</evidence>
<evidence type="ECO:0000313" key="12">
    <source>
        <dbReference type="EMBL" id="SIQ08718.1"/>
    </source>
</evidence>
<feature type="binding site" evidence="7">
    <location>
        <position position="82"/>
    </location>
    <ligand>
        <name>substrate</name>
    </ligand>
</feature>
<dbReference type="AlphaFoldDB" id="A0A1N6PWF9"/>
<dbReference type="PANTHER" id="PTHR43128">
    <property type="entry name" value="L-2-HYDROXYCARBOXYLATE DEHYDROGENASE (NAD(P)(+))"/>
    <property type="match status" value="1"/>
</dbReference>
<evidence type="ECO:0000256" key="4">
    <source>
        <dbReference type="ARBA" id="ARBA00023002"/>
    </source>
</evidence>
<dbReference type="STRING" id="159291.SAMN05920897_103166"/>
<dbReference type="Pfam" id="PF00056">
    <property type="entry name" value="Ldh_1_N"/>
    <property type="match status" value="1"/>
</dbReference>
<feature type="binding site" evidence="7">
    <location>
        <position position="231"/>
    </location>
    <ligand>
        <name>substrate</name>
    </ligand>
</feature>
<gene>
    <name evidence="7" type="primary">ldh</name>
    <name evidence="12" type="ORF">SAMN05920897_103166</name>
</gene>
<evidence type="ECO:0000259" key="11">
    <source>
        <dbReference type="Pfam" id="PF02866"/>
    </source>
</evidence>
<comment type="caution">
    <text evidence="7">Lacks conserved residue(s) required for the propagation of feature annotation.</text>
</comment>
<dbReference type="GO" id="GO:0004459">
    <property type="term" value="F:L-lactate dehydrogenase (NAD+) activity"/>
    <property type="evidence" value="ECO:0007669"/>
    <property type="project" value="UniProtKB-UniRule"/>
</dbReference>
<feature type="binding site" evidence="7 9">
    <location>
        <position position="35"/>
    </location>
    <ligand>
        <name>NAD(+)</name>
        <dbReference type="ChEBI" id="CHEBI:57540"/>
    </ligand>
</feature>
<organism evidence="12 13">
    <name type="scientific">Alkalispirochaeta americana</name>
    <dbReference type="NCBI Taxonomy" id="159291"/>
    <lineage>
        <taxon>Bacteria</taxon>
        <taxon>Pseudomonadati</taxon>
        <taxon>Spirochaetota</taxon>
        <taxon>Spirochaetia</taxon>
        <taxon>Spirochaetales</taxon>
        <taxon>Spirochaetaceae</taxon>
        <taxon>Alkalispirochaeta</taxon>
    </lineage>
</organism>
<feature type="domain" description="Lactate/malate dehydrogenase N-terminal" evidence="10">
    <location>
        <begin position="5"/>
        <end position="142"/>
    </location>
</feature>
<dbReference type="InterPro" id="IPR001236">
    <property type="entry name" value="Lactate/malate_DH_N"/>
</dbReference>
<evidence type="ECO:0000256" key="7">
    <source>
        <dbReference type="HAMAP-Rule" id="MF_00488"/>
    </source>
</evidence>
<dbReference type="InterPro" id="IPR015955">
    <property type="entry name" value="Lactate_DH/Glyco_Ohase_4_C"/>
</dbReference>
<feature type="binding site" evidence="7">
    <location>
        <begin position="120"/>
        <end position="123"/>
    </location>
    <ligand>
        <name>substrate</name>
    </ligand>
</feature>
<dbReference type="GO" id="GO:0006089">
    <property type="term" value="P:lactate metabolic process"/>
    <property type="evidence" value="ECO:0007669"/>
    <property type="project" value="TreeGrafter"/>
</dbReference>
<dbReference type="NCBIfam" id="TIGR01771">
    <property type="entry name" value="L-LDH-NAD"/>
    <property type="match status" value="1"/>
</dbReference>
<dbReference type="SUPFAM" id="SSF51735">
    <property type="entry name" value="NAD(P)-binding Rossmann-fold domains"/>
    <property type="match status" value="1"/>
</dbReference>
<dbReference type="EC" id="1.1.1.27" evidence="3 7"/>
<feature type="binding site" evidence="7">
    <location>
        <position position="65"/>
    </location>
    <ligand>
        <name>NAD(+)</name>
        <dbReference type="ChEBI" id="CHEBI:57540"/>
    </ligand>
</feature>
<dbReference type="GO" id="GO:0005737">
    <property type="term" value="C:cytoplasm"/>
    <property type="evidence" value="ECO:0007669"/>
    <property type="project" value="UniProtKB-SubCell"/>
</dbReference>
<dbReference type="UniPathway" id="UPA00554">
    <property type="reaction ID" value="UER00611"/>
</dbReference>
<dbReference type="InterPro" id="IPR036291">
    <property type="entry name" value="NAD(P)-bd_dom_sf"/>
</dbReference>
<feature type="binding site" evidence="7">
    <location>
        <position position="40"/>
    </location>
    <ligand>
        <name>NAD(+)</name>
        <dbReference type="ChEBI" id="CHEBI:57540"/>
    </ligand>
</feature>
<keyword evidence="13" id="KW-1185">Reference proteome</keyword>
<comment type="subcellular location">
    <subcellularLocation>
        <location evidence="7">Cytoplasm</location>
    </subcellularLocation>
</comment>
<dbReference type="InterPro" id="IPR022383">
    <property type="entry name" value="Lactate/malate_DH_C"/>
</dbReference>
<name>A0A1N6PWF9_9SPIO</name>
<comment type="function">
    <text evidence="7">Catalyzes the conversion of lactate to pyruvate.</text>
</comment>
<feature type="binding site" evidence="7">
    <location>
        <begin position="79"/>
        <end position="80"/>
    </location>
    <ligand>
        <name>NAD(+)</name>
        <dbReference type="ChEBI" id="CHEBI:57540"/>
    </ligand>
</feature>
<evidence type="ECO:0000256" key="8">
    <source>
        <dbReference type="PIRSR" id="PIRSR000102-1"/>
    </source>
</evidence>
<feature type="binding site" evidence="7">
    <location>
        <position position="88"/>
    </location>
    <ligand>
        <name>substrate</name>
    </ligand>
</feature>
<evidence type="ECO:0000256" key="5">
    <source>
        <dbReference type="ARBA" id="ARBA00023027"/>
    </source>
</evidence>
<accession>A0A1N6PWF9</accession>
<feature type="binding site" evidence="7">
    <location>
        <position position="143"/>
    </location>
    <ligand>
        <name>NAD(+)</name>
        <dbReference type="ChEBI" id="CHEBI:57540"/>
    </ligand>
</feature>
<comment type="activity regulation">
    <text evidence="7">Allosterically activated by fructose 1,6-bisphosphate (FBP).</text>
</comment>
<evidence type="ECO:0000256" key="2">
    <source>
        <dbReference type="ARBA" id="ARBA00006054"/>
    </source>
</evidence>
<feature type="active site" description="Proton acceptor" evidence="7 8">
    <location>
        <position position="175"/>
    </location>
</feature>
<evidence type="ECO:0000256" key="3">
    <source>
        <dbReference type="ARBA" id="ARBA00012967"/>
    </source>
</evidence>
<dbReference type="Gene3D" id="3.90.110.10">
    <property type="entry name" value="Lactate dehydrogenase/glycoside hydrolase, family 4, C-terminal"/>
    <property type="match status" value="1"/>
</dbReference>
<dbReference type="RefSeq" id="WP_076487936.1">
    <property type="nucleotide sequence ID" value="NZ_FTMS01000003.1"/>
</dbReference>
<keyword evidence="5 7" id="KW-0520">NAD</keyword>
<sequence length="320" mass="35084">MIKNKIAIIGAGSVGATITYNLSNRGLANEMVLVDIDQARAEAEVLDITQGMSLGSTARLYAGSYQDCGDAEIAIITAGAKQRPDESRVQLMDRNVDLMRSMTGSLMESGFEGVLLVVTNPVDVLTYVAYRESGLPREQVIGSGTVIDSARLRTFLGRHCNINPQNIHGYVIGEHGDTSFPAWSNVTFGGMQVGDFCPDCPRGCSQEDLRSEATRYVRQAAQQIIKAKGSTYYAVAQAVAIITQAVLRDERRILPVTAVVSGFETFREAAFSYPHFIGNKGIVLDAGKRGRLQYDLARDERELLRESIRYIIENTERAGY</sequence>
<comment type="catalytic activity">
    <reaction evidence="6 7">
        <text>(S)-lactate + NAD(+) = pyruvate + NADH + H(+)</text>
        <dbReference type="Rhea" id="RHEA:23444"/>
        <dbReference type="ChEBI" id="CHEBI:15361"/>
        <dbReference type="ChEBI" id="CHEBI:15378"/>
        <dbReference type="ChEBI" id="CHEBI:16651"/>
        <dbReference type="ChEBI" id="CHEBI:57540"/>
        <dbReference type="ChEBI" id="CHEBI:57945"/>
        <dbReference type="EC" id="1.1.1.27"/>
    </reaction>
</comment>